<dbReference type="InterPro" id="IPR008323">
    <property type="entry name" value="UCP033563"/>
</dbReference>
<evidence type="ECO:0000313" key="2">
    <source>
        <dbReference type="Proteomes" id="UP000215086"/>
    </source>
</evidence>
<evidence type="ECO:0000313" key="1">
    <source>
        <dbReference type="EMBL" id="ASV75378.1"/>
    </source>
</evidence>
<dbReference type="PANTHER" id="PTHR36454">
    <property type="entry name" value="LMO2823 PROTEIN"/>
    <property type="match status" value="1"/>
</dbReference>
<dbReference type="KEGG" id="ttf:THTE_2776"/>
<proteinExistence type="predicted"/>
<dbReference type="Pfam" id="PF06245">
    <property type="entry name" value="DUF1015"/>
    <property type="match status" value="1"/>
</dbReference>
<dbReference type="Proteomes" id="UP000215086">
    <property type="component" value="Chromosome"/>
</dbReference>
<keyword evidence="2" id="KW-1185">Reference proteome</keyword>
<protein>
    <recommendedName>
        <fullName evidence="3">DUF1015 domain-containing protein</fullName>
    </recommendedName>
</protein>
<dbReference type="AlphaFoldDB" id="A0A286RHE7"/>
<dbReference type="PANTHER" id="PTHR36454:SF1">
    <property type="entry name" value="DUF1015 DOMAIN-CONTAINING PROTEIN"/>
    <property type="match status" value="1"/>
</dbReference>
<evidence type="ECO:0008006" key="3">
    <source>
        <dbReference type="Google" id="ProtNLM"/>
    </source>
</evidence>
<gene>
    <name evidence="1" type="ORF">THTE_2776</name>
</gene>
<sequence>MPEIQAFRGIRYNLSHVGSLSDVIAPPYDVISPELQDALYKKHPCNVVRLILNRIEPGDDEVNNRYSRARRYYKSWLAEGVLMQDADPAIYVYYQEFDLQGVRYVRKGFMARVRLSRYEEGQIFPHEHTLRGPRMDQLMLMTMCKAQLSQVFGMYPDPEGRTQQVLDEAVRDVTPVEAVDHLGITHRMWPVTKPELVTELSSIVGPMPIFIADGHHRYETALEYREQLRDMGYLRPDHPAHYVLMHCVPMEDPGLIVLPTHRLIRGIPALGADELASRLGDAFTVQTVARTPEAARDVWELVERSPDPATLAFYTQKDDTWSVAEITPAGREKMDELAADHTPEWRRLGVAVLHKLVLDHLLRPSSPPELEYVHLIDEVIERLKSGQYPLAALVRPATVTDIRDVSLQGDRMPPKSTYFYPKLCSGLVINPLE</sequence>
<reference evidence="1 2" key="1">
    <citation type="journal article" name="Front. Microbiol.">
        <title>Sugar Metabolism of the First Thermophilic Planctomycete Thermogutta terrifontis: Comparative Genomic and Transcriptomic Approaches.</title>
        <authorList>
            <person name="Elcheninov A.G."/>
            <person name="Menzel P."/>
            <person name="Gudbergsdottir S.R."/>
            <person name="Slesarev A.I."/>
            <person name="Kadnikov V.V."/>
            <person name="Krogh A."/>
            <person name="Bonch-Osmolovskaya E.A."/>
            <person name="Peng X."/>
            <person name="Kublanov I.V."/>
        </authorList>
    </citation>
    <scope>NUCLEOTIDE SEQUENCE [LARGE SCALE GENOMIC DNA]</scope>
    <source>
        <strain evidence="1 2">R1</strain>
    </source>
</reference>
<dbReference type="OrthoDB" id="9781616at2"/>
<accession>A0A286RHE7</accession>
<dbReference type="PIRSF" id="PIRSF033563">
    <property type="entry name" value="UCP033563"/>
    <property type="match status" value="1"/>
</dbReference>
<dbReference type="EMBL" id="CP018477">
    <property type="protein sequence ID" value="ASV75378.1"/>
    <property type="molecule type" value="Genomic_DNA"/>
</dbReference>
<name>A0A286RHE7_9BACT</name>
<dbReference type="RefSeq" id="WP_095415459.1">
    <property type="nucleotide sequence ID" value="NZ_CP018477.1"/>
</dbReference>
<organism evidence="1 2">
    <name type="scientific">Thermogutta terrifontis</name>
    <dbReference type="NCBI Taxonomy" id="1331910"/>
    <lineage>
        <taxon>Bacteria</taxon>
        <taxon>Pseudomonadati</taxon>
        <taxon>Planctomycetota</taxon>
        <taxon>Planctomycetia</taxon>
        <taxon>Pirellulales</taxon>
        <taxon>Thermoguttaceae</taxon>
        <taxon>Thermogutta</taxon>
    </lineage>
</organism>